<keyword evidence="1" id="KW-0472">Membrane</keyword>
<dbReference type="EMBL" id="LR796151">
    <property type="protein sequence ID" value="CAB4121592.1"/>
    <property type="molecule type" value="Genomic_DNA"/>
</dbReference>
<protein>
    <submittedName>
        <fullName evidence="2">Uncharacterized protein</fullName>
    </submittedName>
</protein>
<evidence type="ECO:0000256" key="1">
    <source>
        <dbReference type="SAM" id="Phobius"/>
    </source>
</evidence>
<feature type="transmembrane region" description="Helical" evidence="1">
    <location>
        <begin position="12"/>
        <end position="36"/>
    </location>
</feature>
<keyword evidence="1" id="KW-0812">Transmembrane</keyword>
<organism evidence="2">
    <name type="scientific">uncultured Caudovirales phage</name>
    <dbReference type="NCBI Taxonomy" id="2100421"/>
    <lineage>
        <taxon>Viruses</taxon>
        <taxon>Duplodnaviria</taxon>
        <taxon>Heunggongvirae</taxon>
        <taxon>Uroviricota</taxon>
        <taxon>Caudoviricetes</taxon>
        <taxon>Peduoviridae</taxon>
        <taxon>Maltschvirus</taxon>
        <taxon>Maltschvirus maltsch</taxon>
    </lineage>
</organism>
<dbReference type="Pfam" id="PF23858">
    <property type="entry name" value="DUF7220"/>
    <property type="match status" value="1"/>
</dbReference>
<accession>A0A6J5KKJ8</accession>
<feature type="transmembrane region" description="Helical" evidence="1">
    <location>
        <begin position="42"/>
        <end position="61"/>
    </location>
</feature>
<name>A0A6J5KKJ8_9CAUD</name>
<reference evidence="2" key="1">
    <citation type="submission" date="2020-04" db="EMBL/GenBank/DDBJ databases">
        <authorList>
            <person name="Chiriac C."/>
            <person name="Salcher M."/>
            <person name="Ghai R."/>
            <person name="Kavagutti S V."/>
        </authorList>
    </citation>
    <scope>NUCLEOTIDE SEQUENCE</scope>
</reference>
<gene>
    <name evidence="2" type="ORF">UFOVP14_42</name>
</gene>
<proteinExistence type="predicted"/>
<dbReference type="InterPro" id="IPR055644">
    <property type="entry name" value="DUF7220"/>
</dbReference>
<sequence>MSQSRLGSLIEVIINTCIGFIINYTANLLIFPWFGFHISLEANFYMGLAYTGISVARSYVIRRWFNSYIHKAAMKLARE</sequence>
<evidence type="ECO:0000313" key="2">
    <source>
        <dbReference type="EMBL" id="CAB4121592.1"/>
    </source>
</evidence>
<keyword evidence="1" id="KW-1133">Transmembrane helix</keyword>